<protein>
    <submittedName>
        <fullName evidence="1">Uncharacterized protein</fullName>
    </submittedName>
</protein>
<gene>
    <name evidence="1" type="ORF">SEA_PHABBA_215</name>
</gene>
<organism evidence="1 2">
    <name type="scientific">Mycobacterium phage Phabba</name>
    <dbReference type="NCBI Taxonomy" id="2027899"/>
    <lineage>
        <taxon>Viruses</taxon>
        <taxon>Duplodnaviria</taxon>
        <taxon>Heunggongvirae</taxon>
        <taxon>Uroviricota</taxon>
        <taxon>Caudoviricetes</taxon>
        <taxon>Ceeclamvirinae</taxon>
        <taxon>Myrnavirus</taxon>
        <taxon>Myrnavirus phabba</taxon>
        <taxon>Myranavirus phabba</taxon>
    </lineage>
</organism>
<accession>A0A249XU45</accession>
<evidence type="ECO:0000313" key="2">
    <source>
        <dbReference type="Proteomes" id="UP000226037"/>
    </source>
</evidence>
<sequence>MSTETTTQVLDTSYDMNGISVVTATKTAAAPRRGTIYNPATLAAALPVWFHPLRDGRFLGLFAERWHTATIGSGGPQSYASHVETVNPSWMVFDPATGSYSGVQEIPSNLPGDRDLAGAVSRFSYLLTIGTCDDQAHLQHHVVSDHGEVILQAEEIVPAVAGVSFSFGIWVDDRFLYLVGTDVASRVHLARKRWSRVGENRDEWGTWEYKGTRGWSSDPQTLTPLLDITRMPLVTSGPVSYAKIKNREFLSVMTATDAKIYSSRDVEPTWVLEYQRPADYLYLQPQLYYNPTMIPAGKRVGVPYVVTDIIDTTNAKQLLVSWDMFAR</sequence>
<dbReference type="Proteomes" id="UP000226037">
    <property type="component" value="Segment"/>
</dbReference>
<dbReference type="EMBL" id="MF668280">
    <property type="protein sequence ID" value="ASZ74754.1"/>
    <property type="molecule type" value="Genomic_DNA"/>
</dbReference>
<reference evidence="2" key="1">
    <citation type="submission" date="2017-08" db="EMBL/GenBank/DDBJ databases">
        <authorList>
            <person name="de Groot N.N."/>
        </authorList>
    </citation>
    <scope>NUCLEOTIDE SEQUENCE [LARGE SCALE GENOMIC DNA]</scope>
</reference>
<keyword evidence="2" id="KW-1185">Reference proteome</keyword>
<proteinExistence type="predicted"/>
<evidence type="ECO:0000313" key="1">
    <source>
        <dbReference type="EMBL" id="ASZ74754.1"/>
    </source>
</evidence>
<name>A0A249XU45_9CAUD</name>